<name>A0A937L363_9PROT</name>
<sequence>MLQRLGLATAVVLALYMLVTLIRGAPGGEFGSASLAPPANNGGNNRVSAQSMADKKIDIETRRLLTELRTIPVNEYAINLLKYKQLLEMHPNDAEFARKVAFYTQKLADRRDTHGY</sequence>
<accession>A0A937L363</accession>
<dbReference type="AlphaFoldDB" id="A0A937L363"/>
<proteinExistence type="predicted"/>
<gene>
    <name evidence="1" type="ORF">ISQ19_00805</name>
</gene>
<comment type="caution">
    <text evidence="1">The sequence shown here is derived from an EMBL/GenBank/DDBJ whole genome shotgun (WGS) entry which is preliminary data.</text>
</comment>
<protein>
    <submittedName>
        <fullName evidence="1">Uncharacterized protein</fullName>
    </submittedName>
</protein>
<evidence type="ECO:0000313" key="1">
    <source>
        <dbReference type="EMBL" id="MBL6761219.1"/>
    </source>
</evidence>
<organism evidence="1 2">
    <name type="scientific">PS1 clade bacterium</name>
    <dbReference type="NCBI Taxonomy" id="2175152"/>
    <lineage>
        <taxon>Bacteria</taxon>
        <taxon>Pseudomonadati</taxon>
        <taxon>Pseudomonadota</taxon>
        <taxon>Alphaproteobacteria</taxon>
        <taxon>PS1 clade</taxon>
    </lineage>
</organism>
<dbReference type="Proteomes" id="UP000785783">
    <property type="component" value="Unassembled WGS sequence"/>
</dbReference>
<evidence type="ECO:0000313" key="2">
    <source>
        <dbReference type="Proteomes" id="UP000785783"/>
    </source>
</evidence>
<reference evidence="1" key="1">
    <citation type="submission" date="2020-10" db="EMBL/GenBank/DDBJ databases">
        <title>Microbiome of the Black Sea water column analyzed by genome centric metagenomics.</title>
        <authorList>
            <person name="Cabello-Yeves P.J."/>
            <person name="Callieri C."/>
            <person name="Picazo A."/>
            <person name="Mehrshad M."/>
            <person name="Haro-Moreno J.M."/>
            <person name="Roda-Garcia J."/>
            <person name="Dzembekova N."/>
            <person name="Slabakova V."/>
            <person name="Slabakova N."/>
            <person name="Moncheva S."/>
            <person name="Rodriguez-Valera F."/>
        </authorList>
    </citation>
    <scope>NUCLEOTIDE SEQUENCE</scope>
    <source>
        <strain evidence="1">BS307-5m-G5</strain>
    </source>
</reference>
<dbReference type="EMBL" id="JADHOK010000005">
    <property type="protein sequence ID" value="MBL6761219.1"/>
    <property type="molecule type" value="Genomic_DNA"/>
</dbReference>